<feature type="compositionally biased region" description="Acidic residues" evidence="1">
    <location>
        <begin position="247"/>
        <end position="258"/>
    </location>
</feature>
<comment type="caution">
    <text evidence="2">The sequence shown here is derived from an EMBL/GenBank/DDBJ whole genome shotgun (WGS) entry which is preliminary data.</text>
</comment>
<dbReference type="EMBL" id="JALNTZ010000678">
    <property type="protein sequence ID" value="KAJ3632094.1"/>
    <property type="molecule type" value="Genomic_DNA"/>
</dbReference>
<evidence type="ECO:0000256" key="1">
    <source>
        <dbReference type="SAM" id="MobiDB-lite"/>
    </source>
</evidence>
<name>A0AA38M014_9CUCU</name>
<dbReference type="AlphaFoldDB" id="A0AA38M014"/>
<gene>
    <name evidence="2" type="ORF">Zmor_022106</name>
</gene>
<proteinExistence type="predicted"/>
<evidence type="ECO:0000313" key="3">
    <source>
        <dbReference type="Proteomes" id="UP001168821"/>
    </source>
</evidence>
<feature type="compositionally biased region" description="Polar residues" evidence="1">
    <location>
        <begin position="53"/>
        <end position="64"/>
    </location>
</feature>
<feature type="region of interest" description="Disordered" evidence="1">
    <location>
        <begin position="118"/>
        <end position="142"/>
    </location>
</feature>
<feature type="region of interest" description="Disordered" evidence="1">
    <location>
        <begin position="42"/>
        <end position="64"/>
    </location>
</feature>
<reference evidence="2" key="1">
    <citation type="journal article" date="2023" name="G3 (Bethesda)">
        <title>Whole genome assemblies of Zophobas morio and Tenebrio molitor.</title>
        <authorList>
            <person name="Kaur S."/>
            <person name="Stinson S.A."/>
            <person name="diCenzo G.C."/>
        </authorList>
    </citation>
    <scope>NUCLEOTIDE SEQUENCE</scope>
    <source>
        <strain evidence="2">QUZm001</strain>
    </source>
</reference>
<evidence type="ECO:0000313" key="2">
    <source>
        <dbReference type="EMBL" id="KAJ3632094.1"/>
    </source>
</evidence>
<dbReference type="Proteomes" id="UP001168821">
    <property type="component" value="Unassembled WGS sequence"/>
</dbReference>
<keyword evidence="3" id="KW-1185">Reference proteome</keyword>
<accession>A0AA38M014</accession>
<protein>
    <submittedName>
        <fullName evidence="2">Uncharacterized protein</fullName>
    </submittedName>
</protein>
<feature type="region of interest" description="Disordered" evidence="1">
    <location>
        <begin position="247"/>
        <end position="266"/>
    </location>
</feature>
<sequence length="353" mass="39952">MFNDINGDCSTLTDENVNITYFFCNPDDSSTEEDIRQEPLVSPALSSKKKIETSQLPIQSNKEQCSASRSLRAPAKTQLPAISPYQNQNNKLYQLNSTQPIKKDVALMNPKRIQAKSAYSQKLDRHQRHRGTQKTSTSCKPQDESYTIPLTHLSPQQCAIIFSCSSSNIANCSDSPELIKPCNLPEKEYFSPFYDTLPQLNAEVLKPLSLTLPCNSVPSIFYWSNFLNYNPSHSRISLQLVIDDLNDTSSSDDEEENSIDNKEAPVNSLSDSTFLKVSTQKMSKVKTPNFVTEEEFKKDMKVIKIFLEVIQQKTLFLLKEHAQNYTTEQTKKIYTALNEPLTCVACSPSWLSF</sequence>
<organism evidence="2 3">
    <name type="scientific">Zophobas morio</name>
    <dbReference type="NCBI Taxonomy" id="2755281"/>
    <lineage>
        <taxon>Eukaryota</taxon>
        <taxon>Metazoa</taxon>
        <taxon>Ecdysozoa</taxon>
        <taxon>Arthropoda</taxon>
        <taxon>Hexapoda</taxon>
        <taxon>Insecta</taxon>
        <taxon>Pterygota</taxon>
        <taxon>Neoptera</taxon>
        <taxon>Endopterygota</taxon>
        <taxon>Coleoptera</taxon>
        <taxon>Polyphaga</taxon>
        <taxon>Cucujiformia</taxon>
        <taxon>Tenebrionidae</taxon>
        <taxon>Zophobas</taxon>
    </lineage>
</organism>